<evidence type="ECO:0000313" key="2">
    <source>
        <dbReference type="EMBL" id="CAH2401092.1"/>
    </source>
</evidence>
<feature type="signal peptide" evidence="1">
    <location>
        <begin position="1"/>
        <end position="20"/>
    </location>
</feature>
<dbReference type="Proteomes" id="UP001152604">
    <property type="component" value="Unassembled WGS sequence"/>
</dbReference>
<organism evidence="2 3">
    <name type="scientific">Mesorhizobium ventifaucium</name>
    <dbReference type="NCBI Taxonomy" id="666020"/>
    <lineage>
        <taxon>Bacteria</taxon>
        <taxon>Pseudomonadati</taxon>
        <taxon>Pseudomonadota</taxon>
        <taxon>Alphaproteobacteria</taxon>
        <taxon>Hyphomicrobiales</taxon>
        <taxon>Phyllobacteriaceae</taxon>
        <taxon>Mesorhizobium</taxon>
    </lineage>
</organism>
<keyword evidence="1" id="KW-0732">Signal</keyword>
<gene>
    <name evidence="2" type="ORF">MES4922_290016</name>
</gene>
<protein>
    <submittedName>
        <fullName evidence="2">Uncharacterized protein</fullName>
    </submittedName>
</protein>
<reference evidence="2" key="1">
    <citation type="submission" date="2022-03" db="EMBL/GenBank/DDBJ databases">
        <authorList>
            <person name="Brunel B."/>
        </authorList>
    </citation>
    <scope>NUCLEOTIDE SEQUENCE</scope>
    <source>
        <strain evidence="2">STM4922sample</strain>
    </source>
</reference>
<name>A0ABN8JSM8_9HYPH</name>
<comment type="caution">
    <text evidence="2">The sequence shown here is derived from an EMBL/GenBank/DDBJ whole genome shotgun (WGS) entry which is preliminary data.</text>
</comment>
<evidence type="ECO:0000256" key="1">
    <source>
        <dbReference type="SAM" id="SignalP"/>
    </source>
</evidence>
<proteinExistence type="predicted"/>
<dbReference type="EMBL" id="CAKXZS010000022">
    <property type="protein sequence ID" value="CAH2401092.1"/>
    <property type="molecule type" value="Genomic_DNA"/>
</dbReference>
<keyword evidence="3" id="KW-1185">Reference proteome</keyword>
<dbReference type="RefSeq" id="WP_254025686.1">
    <property type="nucleotide sequence ID" value="NZ_CAKXZS010000022.1"/>
</dbReference>
<sequence>MPRLFIALCALILFPPMATASALYDELAAAKIKLLGTPRAGPGMGLWAQQTNERLLAAIEGKWFDLGYSDLTSEDGMKKYCLEYGVSFKKLTDYSFEMISQIRPPRAKQPIHKEYIFRTGMTYNFRWNVQQQMDVQGTLGGTANRF</sequence>
<accession>A0ABN8JSM8</accession>
<feature type="chain" id="PRO_5047161466" evidence="1">
    <location>
        <begin position="21"/>
        <end position="146"/>
    </location>
</feature>
<evidence type="ECO:0000313" key="3">
    <source>
        <dbReference type="Proteomes" id="UP001152604"/>
    </source>
</evidence>